<comment type="caution">
    <text evidence="3">The sequence shown here is derived from an EMBL/GenBank/DDBJ whole genome shotgun (WGS) entry which is preliminary data.</text>
</comment>
<evidence type="ECO:0000313" key="3">
    <source>
        <dbReference type="EMBL" id="NDL58397.1"/>
    </source>
</evidence>
<accession>A0A7K3M5V2</accession>
<evidence type="ECO:0000256" key="2">
    <source>
        <dbReference type="ARBA" id="ARBA00023163"/>
    </source>
</evidence>
<reference evidence="3 4" key="1">
    <citation type="submission" date="2019-11" db="EMBL/GenBank/DDBJ databases">
        <authorList>
            <person name="Li X.-J."/>
            <person name="Feng X.-M."/>
        </authorList>
    </citation>
    <scope>NUCLEOTIDE SEQUENCE [LARGE SCALE GENOMIC DNA]</scope>
    <source>
        <strain evidence="3 4">XMNu-373</strain>
    </source>
</reference>
<sequence>MTEPHPTEDSLLDLALGDVSEPAQQSLIHHLASCSDCRRAYDGVARTLDDTLAAAPHVQPRPGFDHAVLQAMGVGEAHHQATPPPRRIRWNRPATLLAACLAGVALGVGGTVAATTAGDDAPADSVAAAPGAPLQTEDGDTVGTAAFSYLDNQRVVVVTVAGGGDGHYECRLRLADGNATTLGEWHVPEAGATWVMPVPSAPVVSIELVDEQGAIWSTATL</sequence>
<dbReference type="RefSeq" id="WP_162451109.1">
    <property type="nucleotide sequence ID" value="NZ_WLZY01000005.1"/>
</dbReference>
<keyword evidence="1" id="KW-0805">Transcription regulation</keyword>
<keyword evidence="2" id="KW-0804">Transcription</keyword>
<keyword evidence="4" id="KW-1185">Reference proteome</keyword>
<evidence type="ECO:0008006" key="5">
    <source>
        <dbReference type="Google" id="ProtNLM"/>
    </source>
</evidence>
<dbReference type="Gene3D" id="1.10.10.1320">
    <property type="entry name" value="Anti-sigma factor, zinc-finger domain"/>
    <property type="match status" value="1"/>
</dbReference>
<dbReference type="InterPro" id="IPR041916">
    <property type="entry name" value="Anti_sigma_zinc_sf"/>
</dbReference>
<name>A0A7K3M5V2_9ACTN</name>
<proteinExistence type="predicted"/>
<dbReference type="Proteomes" id="UP000460435">
    <property type="component" value="Unassembled WGS sequence"/>
</dbReference>
<evidence type="ECO:0000313" key="4">
    <source>
        <dbReference type="Proteomes" id="UP000460435"/>
    </source>
</evidence>
<evidence type="ECO:0000256" key="1">
    <source>
        <dbReference type="ARBA" id="ARBA00023015"/>
    </source>
</evidence>
<dbReference type="EMBL" id="WLZY01000005">
    <property type="protein sequence ID" value="NDL58397.1"/>
    <property type="molecule type" value="Genomic_DNA"/>
</dbReference>
<protein>
    <recommendedName>
        <fullName evidence="5">Zf-HC2 domain-containing protein</fullName>
    </recommendedName>
</protein>
<organism evidence="3 4">
    <name type="scientific">Phytoactinopolyspora mesophila</name>
    <dbReference type="NCBI Taxonomy" id="2650750"/>
    <lineage>
        <taxon>Bacteria</taxon>
        <taxon>Bacillati</taxon>
        <taxon>Actinomycetota</taxon>
        <taxon>Actinomycetes</taxon>
        <taxon>Jiangellales</taxon>
        <taxon>Jiangellaceae</taxon>
        <taxon>Phytoactinopolyspora</taxon>
    </lineage>
</organism>
<dbReference type="AlphaFoldDB" id="A0A7K3M5V2"/>
<gene>
    <name evidence="3" type="ORF">F7O44_15115</name>
</gene>